<reference evidence="2" key="1">
    <citation type="journal article" date="2019" name="Int. J. Syst. Evol. Microbiol.">
        <title>The Global Catalogue of Microorganisms (GCM) 10K type strain sequencing project: providing services to taxonomists for standard genome sequencing and annotation.</title>
        <authorList>
            <consortium name="The Broad Institute Genomics Platform"/>
            <consortium name="The Broad Institute Genome Sequencing Center for Infectious Disease"/>
            <person name="Wu L."/>
            <person name="Ma J."/>
        </authorList>
    </citation>
    <scope>NUCLEOTIDE SEQUENCE [LARGE SCALE GENOMIC DNA]</scope>
    <source>
        <strain evidence="2">CGMCC 1.15399</strain>
    </source>
</reference>
<accession>A0ABW4GIR4</accession>
<dbReference type="EMBL" id="JBHUCM010000031">
    <property type="protein sequence ID" value="MFD1542274.1"/>
    <property type="molecule type" value="Genomic_DNA"/>
</dbReference>
<organism evidence="1 2">
    <name type="scientific">Nonomuraea guangzhouensis</name>
    <dbReference type="NCBI Taxonomy" id="1291555"/>
    <lineage>
        <taxon>Bacteria</taxon>
        <taxon>Bacillati</taxon>
        <taxon>Actinomycetota</taxon>
        <taxon>Actinomycetes</taxon>
        <taxon>Streptosporangiales</taxon>
        <taxon>Streptosporangiaceae</taxon>
        <taxon>Nonomuraea</taxon>
    </lineage>
</organism>
<dbReference type="RefSeq" id="WP_219531259.1">
    <property type="nucleotide sequence ID" value="NZ_JAHKRM010000011.1"/>
</dbReference>
<keyword evidence="2" id="KW-1185">Reference proteome</keyword>
<evidence type="ECO:0000313" key="2">
    <source>
        <dbReference type="Proteomes" id="UP001597097"/>
    </source>
</evidence>
<proteinExistence type="predicted"/>
<evidence type="ECO:0000313" key="1">
    <source>
        <dbReference type="EMBL" id="MFD1542274.1"/>
    </source>
</evidence>
<comment type="caution">
    <text evidence="1">The sequence shown here is derived from an EMBL/GenBank/DDBJ whole genome shotgun (WGS) entry which is preliminary data.</text>
</comment>
<gene>
    <name evidence="1" type="ORF">ACFSJ0_34845</name>
</gene>
<protein>
    <submittedName>
        <fullName evidence="1">Uncharacterized protein</fullName>
    </submittedName>
</protein>
<sequence>MRKVRDALRDVFIAEGRPMGDDQYGAEFEKSFPLRTKAIFKGFEDYIDELEGVGDGMRVNANTYEAAEIDTQG</sequence>
<dbReference type="Proteomes" id="UP001597097">
    <property type="component" value="Unassembled WGS sequence"/>
</dbReference>
<name>A0ABW4GIR4_9ACTN</name>